<sequence length="137" mass="15943">MSRLLLLLRSLLLLSPLAVQNTGAEAEYRSIAHGICEMIWLKKMMEELKKLFVLPMKLYYDNKAAISIAHNPVQHDRTKHVEVDRHFIKEKIEEENVCIHFVPTNQQIADIFTKGLFKPKLEILVSKYGMKDIYMST</sequence>
<dbReference type="CDD" id="cd09272">
    <property type="entry name" value="RNase_HI_RT_Ty1"/>
    <property type="match status" value="1"/>
</dbReference>
<protein>
    <recommendedName>
        <fullName evidence="4">Copia protein</fullName>
    </recommendedName>
</protein>
<evidence type="ECO:0000313" key="3">
    <source>
        <dbReference type="Proteomes" id="UP001234989"/>
    </source>
</evidence>
<keyword evidence="3" id="KW-1185">Reference proteome</keyword>
<dbReference type="EMBL" id="CP133617">
    <property type="protein sequence ID" value="WMV33004.1"/>
    <property type="molecule type" value="Genomic_DNA"/>
</dbReference>
<dbReference type="PANTHER" id="PTHR11439">
    <property type="entry name" value="GAG-POL-RELATED RETROTRANSPOSON"/>
    <property type="match status" value="1"/>
</dbReference>
<proteinExistence type="predicted"/>
<dbReference type="PANTHER" id="PTHR11439:SF440">
    <property type="entry name" value="INTEGRASE CATALYTIC DOMAIN-CONTAINING PROTEIN"/>
    <property type="match status" value="1"/>
</dbReference>
<feature type="chain" id="PRO_5041996003" description="Copia protein" evidence="1">
    <location>
        <begin position="27"/>
        <end position="137"/>
    </location>
</feature>
<keyword evidence="1" id="KW-0732">Signal</keyword>
<gene>
    <name evidence="2" type="ORF">MTR67_026389</name>
</gene>
<name>A0AAF0R7M8_SOLVR</name>
<organism evidence="2 3">
    <name type="scientific">Solanum verrucosum</name>
    <dbReference type="NCBI Taxonomy" id="315347"/>
    <lineage>
        <taxon>Eukaryota</taxon>
        <taxon>Viridiplantae</taxon>
        <taxon>Streptophyta</taxon>
        <taxon>Embryophyta</taxon>
        <taxon>Tracheophyta</taxon>
        <taxon>Spermatophyta</taxon>
        <taxon>Magnoliopsida</taxon>
        <taxon>eudicotyledons</taxon>
        <taxon>Gunneridae</taxon>
        <taxon>Pentapetalae</taxon>
        <taxon>asterids</taxon>
        <taxon>lamiids</taxon>
        <taxon>Solanales</taxon>
        <taxon>Solanaceae</taxon>
        <taxon>Solanoideae</taxon>
        <taxon>Solaneae</taxon>
        <taxon>Solanum</taxon>
    </lineage>
</organism>
<dbReference type="AlphaFoldDB" id="A0AAF0R7M8"/>
<evidence type="ECO:0008006" key="4">
    <source>
        <dbReference type="Google" id="ProtNLM"/>
    </source>
</evidence>
<evidence type="ECO:0000256" key="1">
    <source>
        <dbReference type="SAM" id="SignalP"/>
    </source>
</evidence>
<evidence type="ECO:0000313" key="2">
    <source>
        <dbReference type="EMBL" id="WMV33004.1"/>
    </source>
</evidence>
<dbReference type="Proteomes" id="UP001234989">
    <property type="component" value="Chromosome 6"/>
</dbReference>
<reference evidence="2" key="1">
    <citation type="submission" date="2023-08" db="EMBL/GenBank/DDBJ databases">
        <title>A de novo genome assembly of Solanum verrucosum Schlechtendal, a Mexican diploid species geographically isolated from the other diploid A-genome species in potato relatives.</title>
        <authorList>
            <person name="Hosaka K."/>
        </authorList>
    </citation>
    <scope>NUCLEOTIDE SEQUENCE</scope>
    <source>
        <tissue evidence="2">Young leaves</tissue>
    </source>
</reference>
<feature type="signal peptide" evidence="1">
    <location>
        <begin position="1"/>
        <end position="26"/>
    </location>
</feature>
<accession>A0AAF0R7M8</accession>